<dbReference type="HOGENOM" id="CLU_2507082_0_0_11"/>
<dbReference type="RefSeq" id="WP_014010808.1">
    <property type="nucleotide sequence ID" value="NC_015859.1"/>
</dbReference>
<reference evidence="1 2" key="1">
    <citation type="journal article" date="2011" name="BMC Genomics">
        <title>Complete genome sequence of Corynebacterium variabile DSM 44702 isolated from the surface of smear-ripened cheeses and insights into cheese ripening and flavor generation.</title>
        <authorList>
            <person name="Schroeder J."/>
            <person name="Maus I."/>
            <person name="Trost E."/>
            <person name="Tauch A."/>
        </authorList>
    </citation>
    <scope>NUCLEOTIDE SEQUENCE [LARGE SCALE GENOMIC DNA]</scope>
    <source>
        <strain evidence="2">DSM 44702 / JCM 12073 / NCIMB 30131</strain>
    </source>
</reference>
<evidence type="ECO:0000313" key="1">
    <source>
        <dbReference type="EMBL" id="AEK37653.1"/>
    </source>
</evidence>
<proteinExistence type="predicted"/>
<dbReference type="Proteomes" id="UP000006659">
    <property type="component" value="Chromosome"/>
</dbReference>
<organism evidence="1 2">
    <name type="scientific">Corynebacterium variabile (strain DSM 44702 / CIP 107183 / JCM 12073 / NCIMB 30131)</name>
    <name type="common">Corynebacterium mooreparkense</name>
    <dbReference type="NCBI Taxonomy" id="858619"/>
    <lineage>
        <taxon>Bacteria</taxon>
        <taxon>Bacillati</taxon>
        <taxon>Actinomycetota</taxon>
        <taxon>Actinomycetes</taxon>
        <taxon>Mycobacteriales</taxon>
        <taxon>Corynebacteriaceae</taxon>
        <taxon>Corynebacterium</taxon>
    </lineage>
</organism>
<accession>G0HGP6</accession>
<protein>
    <submittedName>
        <fullName evidence="1">Uncharacterized protein</fullName>
    </submittedName>
</protein>
<dbReference type="STRING" id="858619.CVAR_2308"/>
<gene>
    <name evidence="1" type="ordered locus">CVAR_2308</name>
</gene>
<dbReference type="EMBL" id="CP002917">
    <property type="protein sequence ID" value="AEK37653.1"/>
    <property type="molecule type" value="Genomic_DNA"/>
</dbReference>
<dbReference type="KEGG" id="cva:CVAR_2308"/>
<dbReference type="AlphaFoldDB" id="G0HGP6"/>
<evidence type="ECO:0000313" key="2">
    <source>
        <dbReference type="Proteomes" id="UP000006659"/>
    </source>
</evidence>
<sequence length="85" mass="8920">MTATPGPFGRPDERTGALLAARRAVEDADSLDAVVAYGRGLLGTLAIAFSEVERTADPVELQNVLHDVEAAAGEVSRELSKALGW</sequence>
<name>G0HGP6_CORVD</name>